<proteinExistence type="predicted"/>
<dbReference type="HOGENOM" id="CLU_999661_0_0_2"/>
<reference evidence="1 2" key="1">
    <citation type="journal article" date="2009" name="J. Bacteriol.">
        <title>Complete genome sequence of the anaerobic, protein-degrading hyperthermophilic crenarchaeon Desulfurococcus kamchatkensis.</title>
        <authorList>
            <person name="Ravin N.V."/>
            <person name="Mardanov A.V."/>
            <person name="Beletsky A.V."/>
            <person name="Kublanov I.V."/>
            <person name="Kolganova T.V."/>
            <person name="Lebedinsky A.V."/>
            <person name="Chernyh N.A."/>
            <person name="Bonch-Osmolovskaya E.A."/>
            <person name="Skryabin K.G."/>
        </authorList>
    </citation>
    <scope>NUCLEOTIDE SEQUENCE [LARGE SCALE GENOMIC DNA]</scope>
    <source>
        <strain evidence="2">DSM 18924 / JCM 16383 / VKM B-2413 / 1221n</strain>
    </source>
</reference>
<gene>
    <name evidence="1" type="ordered locus">DKAM_0560</name>
</gene>
<dbReference type="STRING" id="490899.DKAM_0560"/>
<dbReference type="AlphaFoldDB" id="B8D455"/>
<name>B8D455_DESA1</name>
<dbReference type="Proteomes" id="UP000006903">
    <property type="component" value="Chromosome"/>
</dbReference>
<dbReference type="KEGG" id="dka:DKAM_0560"/>
<dbReference type="EMBL" id="CP001140">
    <property type="protein sequence ID" value="ACL10886.1"/>
    <property type="molecule type" value="Genomic_DNA"/>
</dbReference>
<protein>
    <submittedName>
        <fullName evidence="1">Uncharacterized protein</fullName>
    </submittedName>
</protein>
<evidence type="ECO:0000313" key="2">
    <source>
        <dbReference type="Proteomes" id="UP000006903"/>
    </source>
</evidence>
<organism evidence="1 2">
    <name type="scientific">Desulfurococcus amylolyticus (strain DSM 18924 / JCM 16383 / VKM B-2413 / 1221n)</name>
    <name type="common">Desulfurococcus kamchatkensis</name>
    <dbReference type="NCBI Taxonomy" id="490899"/>
    <lineage>
        <taxon>Archaea</taxon>
        <taxon>Thermoproteota</taxon>
        <taxon>Thermoprotei</taxon>
        <taxon>Desulfurococcales</taxon>
        <taxon>Desulfurococcaceae</taxon>
        <taxon>Desulfurococcus</taxon>
    </lineage>
</organism>
<evidence type="ECO:0000313" key="1">
    <source>
        <dbReference type="EMBL" id="ACL10886.1"/>
    </source>
</evidence>
<sequence length="278" mass="31543">MIRGAKYVNAVLETTTLLMNKLRALLNILLQYVNFDSLEEAYKVVFELFYQASRHKPFLLKNLHKDARLSGMLQYAEELLSDVYEVISERNIDVLELAREMFRRASAELAEASKSASKYVIVCDGLSIIDALYIACRLKREGAELFIAPIINPGGATETYKFILEPHSYIQNADLTLNDIARRIAEKMRAKHYIVFRDYDESIHQLKSVRASDIIGTMYTLTSKLYSKITQLKGGFGSTIIMLSDHGYDIVEKEGGLYDVNHSWSPRSLSVIASLLIV</sequence>
<accession>B8D455</accession>